<evidence type="ECO:0000313" key="3">
    <source>
        <dbReference type="Proteomes" id="UP001170481"/>
    </source>
</evidence>
<dbReference type="AlphaFoldDB" id="A0AAP4TUI3"/>
<reference evidence="2" key="1">
    <citation type="submission" date="2023-07" db="EMBL/GenBank/DDBJ databases">
        <title>Genome content predicts the carbon catabolic preferences of heterotrophic bacteria.</title>
        <authorList>
            <person name="Gralka M."/>
        </authorList>
    </citation>
    <scope>NUCLEOTIDE SEQUENCE</scope>
    <source>
        <strain evidence="2">C2R13</strain>
    </source>
</reference>
<dbReference type="EMBL" id="JAUORK010000001">
    <property type="protein sequence ID" value="MDO6670637.1"/>
    <property type="molecule type" value="Genomic_DNA"/>
</dbReference>
<evidence type="ECO:0000313" key="2">
    <source>
        <dbReference type="EMBL" id="MDO6670637.1"/>
    </source>
</evidence>
<name>A0AAP4TUI3_9GAMM</name>
<gene>
    <name evidence="2" type="ORF">Q4535_00760</name>
</gene>
<evidence type="ECO:0000256" key="1">
    <source>
        <dbReference type="SAM" id="MobiDB-lite"/>
    </source>
</evidence>
<feature type="compositionally biased region" description="Basic and acidic residues" evidence="1">
    <location>
        <begin position="45"/>
        <end position="56"/>
    </location>
</feature>
<dbReference type="RefSeq" id="WP_303592503.1">
    <property type="nucleotide sequence ID" value="NZ_JAUORK010000001.1"/>
</dbReference>
<feature type="region of interest" description="Disordered" evidence="1">
    <location>
        <begin position="30"/>
        <end position="56"/>
    </location>
</feature>
<comment type="caution">
    <text evidence="2">The sequence shown here is derived from an EMBL/GenBank/DDBJ whole genome shotgun (WGS) entry which is preliminary data.</text>
</comment>
<organism evidence="2 3">
    <name type="scientific">Cobetia amphilecti</name>
    <dbReference type="NCBI Taxonomy" id="1055104"/>
    <lineage>
        <taxon>Bacteria</taxon>
        <taxon>Pseudomonadati</taxon>
        <taxon>Pseudomonadota</taxon>
        <taxon>Gammaproteobacteria</taxon>
        <taxon>Oceanospirillales</taxon>
        <taxon>Halomonadaceae</taxon>
        <taxon>Cobetia</taxon>
    </lineage>
</organism>
<sequence>MNRHDEKIIASARKQRALFDELEKALAEELNALDRSSQPEPAAEPNHDADDARAQQREAEFVARLESLIAEFDLDREAAQTWLRELEAFKGDAESEESA</sequence>
<dbReference type="Proteomes" id="UP001170481">
    <property type="component" value="Unassembled WGS sequence"/>
</dbReference>
<protein>
    <submittedName>
        <fullName evidence="2">Uncharacterized protein</fullName>
    </submittedName>
</protein>
<accession>A0AAP4TUI3</accession>
<proteinExistence type="predicted"/>